<evidence type="ECO:0000313" key="5">
    <source>
        <dbReference type="Proteomes" id="UP000619457"/>
    </source>
</evidence>
<dbReference type="RefSeq" id="WP_018473214.1">
    <property type="nucleotide sequence ID" value="NZ_BMWX01000003.1"/>
</dbReference>
<feature type="compositionally biased region" description="Basic and acidic residues" evidence="1">
    <location>
        <begin position="30"/>
        <end position="44"/>
    </location>
</feature>
<dbReference type="AlphaFoldDB" id="A0A918PYD0"/>
<proteinExistence type="predicted"/>
<reference evidence="4" key="2">
    <citation type="submission" date="2020-09" db="EMBL/GenBank/DDBJ databases">
        <authorList>
            <person name="Sun Q."/>
            <person name="Kim S."/>
        </authorList>
    </citation>
    <scope>NUCLEOTIDE SEQUENCE</scope>
    <source>
        <strain evidence="4">KCTC 12368</strain>
    </source>
</reference>
<sequence>MKNNQFISGASVFILAMVMMACGGNTTNDNGHDNHENHEMHEETASPSEDEMSHAEVKFSDETVSAVFADYVALKTALVQGDADAAKSYGQKIEGHAAAGFEGQEAAKAIGSSSDIASQRTAFVDLTTAVEKLIDTQVTEGVVYKQYCPMAFDGKGGYWLSDQKMIRNPYYGDKMLKCGRVEKEIGV</sequence>
<dbReference type="Pfam" id="PF11827">
    <property type="entry name" value="DUF3347"/>
    <property type="match status" value="1"/>
</dbReference>
<gene>
    <name evidence="4" type="ORF">GCM10007049_18850</name>
</gene>
<feature type="region of interest" description="Disordered" evidence="1">
    <location>
        <begin position="27"/>
        <end position="56"/>
    </location>
</feature>
<dbReference type="PROSITE" id="PS51257">
    <property type="entry name" value="PROKAR_LIPOPROTEIN"/>
    <property type="match status" value="1"/>
</dbReference>
<evidence type="ECO:0000256" key="2">
    <source>
        <dbReference type="SAM" id="SignalP"/>
    </source>
</evidence>
<name>A0A918PYD0_9BACT</name>
<reference evidence="4" key="1">
    <citation type="journal article" date="2014" name="Int. J. Syst. Evol. Microbiol.">
        <title>Complete genome sequence of Corynebacterium casei LMG S-19264T (=DSM 44701T), isolated from a smear-ripened cheese.</title>
        <authorList>
            <consortium name="US DOE Joint Genome Institute (JGI-PGF)"/>
            <person name="Walter F."/>
            <person name="Albersmeier A."/>
            <person name="Kalinowski J."/>
            <person name="Ruckert C."/>
        </authorList>
    </citation>
    <scope>NUCLEOTIDE SEQUENCE</scope>
    <source>
        <strain evidence="4">KCTC 12368</strain>
    </source>
</reference>
<dbReference type="EMBL" id="BMWX01000003">
    <property type="protein sequence ID" value="GGZ26408.1"/>
    <property type="molecule type" value="Genomic_DNA"/>
</dbReference>
<evidence type="ECO:0000259" key="3">
    <source>
        <dbReference type="Pfam" id="PF11827"/>
    </source>
</evidence>
<dbReference type="Proteomes" id="UP000619457">
    <property type="component" value="Unassembled WGS sequence"/>
</dbReference>
<evidence type="ECO:0000313" key="4">
    <source>
        <dbReference type="EMBL" id="GGZ26408.1"/>
    </source>
</evidence>
<feature type="domain" description="DUF3347" evidence="3">
    <location>
        <begin position="67"/>
        <end position="136"/>
    </location>
</feature>
<evidence type="ECO:0000256" key="1">
    <source>
        <dbReference type="SAM" id="MobiDB-lite"/>
    </source>
</evidence>
<feature type="signal peptide" evidence="2">
    <location>
        <begin position="1"/>
        <end position="23"/>
    </location>
</feature>
<organism evidence="4 5">
    <name type="scientific">Echinicola pacifica</name>
    <dbReference type="NCBI Taxonomy" id="346377"/>
    <lineage>
        <taxon>Bacteria</taxon>
        <taxon>Pseudomonadati</taxon>
        <taxon>Bacteroidota</taxon>
        <taxon>Cytophagia</taxon>
        <taxon>Cytophagales</taxon>
        <taxon>Cyclobacteriaceae</taxon>
        <taxon>Echinicola</taxon>
    </lineage>
</organism>
<keyword evidence="5" id="KW-1185">Reference proteome</keyword>
<protein>
    <recommendedName>
        <fullName evidence="3">DUF3347 domain-containing protein</fullName>
    </recommendedName>
</protein>
<feature type="chain" id="PRO_5037755009" description="DUF3347 domain-containing protein" evidence="2">
    <location>
        <begin position="24"/>
        <end position="187"/>
    </location>
</feature>
<keyword evidence="2" id="KW-0732">Signal</keyword>
<comment type="caution">
    <text evidence="4">The sequence shown here is derived from an EMBL/GenBank/DDBJ whole genome shotgun (WGS) entry which is preliminary data.</text>
</comment>
<accession>A0A918PYD0</accession>
<dbReference type="InterPro" id="IPR021782">
    <property type="entry name" value="DUF3347"/>
</dbReference>